<dbReference type="AlphaFoldDB" id="A0A222G9G0"/>
<evidence type="ECO:0000256" key="1">
    <source>
        <dbReference type="SAM" id="SignalP"/>
    </source>
</evidence>
<accession>A0A222G9G0</accession>
<dbReference type="EMBL" id="CP020465">
    <property type="protein sequence ID" value="ASP48430.1"/>
    <property type="molecule type" value="Genomic_DNA"/>
</dbReference>
<evidence type="ECO:0000313" key="3">
    <source>
        <dbReference type="Proteomes" id="UP000202259"/>
    </source>
</evidence>
<name>A0A222G9G0_9GAMM</name>
<reference evidence="2 3" key="1">
    <citation type="submission" date="2017-08" db="EMBL/GenBank/DDBJ databases">
        <title>Complete genome of Colwellia sp. NB097-1, a psychrophile bacterium ioslated from Bering Sea.</title>
        <authorList>
            <person name="Chen X."/>
        </authorList>
    </citation>
    <scope>NUCLEOTIDE SEQUENCE [LARGE SCALE GENOMIC DNA]</scope>
    <source>
        <strain evidence="2 3">NB097-1</strain>
    </source>
</reference>
<keyword evidence="1" id="KW-0732">Signal</keyword>
<dbReference type="OrthoDB" id="1443062at2"/>
<protein>
    <recommendedName>
        <fullName evidence="4">NIPSNAP domain-containing protein</fullName>
    </recommendedName>
</protein>
<organism evidence="2 3">
    <name type="scientific">Cognaticolwellia beringensis</name>
    <dbReference type="NCBI Taxonomy" id="1967665"/>
    <lineage>
        <taxon>Bacteria</taxon>
        <taxon>Pseudomonadati</taxon>
        <taxon>Pseudomonadota</taxon>
        <taxon>Gammaproteobacteria</taxon>
        <taxon>Alteromonadales</taxon>
        <taxon>Colwelliaceae</taxon>
        <taxon>Cognaticolwellia</taxon>
    </lineage>
</organism>
<feature type="chain" id="PRO_5013053048" description="NIPSNAP domain-containing protein" evidence="1">
    <location>
        <begin position="23"/>
        <end position="146"/>
    </location>
</feature>
<feature type="signal peptide" evidence="1">
    <location>
        <begin position="1"/>
        <end position="22"/>
    </location>
</feature>
<proteinExistence type="predicted"/>
<evidence type="ECO:0008006" key="4">
    <source>
        <dbReference type="Google" id="ProtNLM"/>
    </source>
</evidence>
<dbReference type="Proteomes" id="UP000202259">
    <property type="component" value="Chromosome"/>
</dbReference>
<dbReference type="RefSeq" id="WP_081151820.1">
    <property type="nucleotide sequence ID" value="NZ_CP020465.1"/>
</dbReference>
<gene>
    <name evidence="2" type="ORF">B5D82_12020</name>
</gene>
<evidence type="ECO:0000313" key="2">
    <source>
        <dbReference type="EMBL" id="ASP48430.1"/>
    </source>
</evidence>
<dbReference type="KEGG" id="cber:B5D82_12020"/>
<sequence>MRKAIISSLAFLLTVMPFIIDAEEKKPKKLANVEYMSITYTDFKPGKADRAMEIIKNHYFPASKTAGTQVPYIIRLQSGEWDMATAWTLKDGYSSMEWEISAEGIKWMEAFNEQEGAEKSKEIRDEFNSLIQRSNHVIGYHPIDIK</sequence>
<keyword evidence="3" id="KW-1185">Reference proteome</keyword>